<organism evidence="2">
    <name type="scientific">viral metagenome</name>
    <dbReference type="NCBI Taxonomy" id="1070528"/>
    <lineage>
        <taxon>unclassified sequences</taxon>
        <taxon>metagenomes</taxon>
        <taxon>organismal metagenomes</taxon>
    </lineage>
</organism>
<evidence type="ECO:0000313" key="2">
    <source>
        <dbReference type="EMBL" id="QHT03902.1"/>
    </source>
</evidence>
<feature type="compositionally biased region" description="Basic residues" evidence="1">
    <location>
        <begin position="168"/>
        <end position="183"/>
    </location>
</feature>
<proteinExistence type="predicted"/>
<protein>
    <submittedName>
        <fullName evidence="2">Uncharacterized protein</fullName>
    </submittedName>
</protein>
<name>A0A6C0CIA4_9ZZZZ</name>
<reference evidence="2" key="1">
    <citation type="journal article" date="2020" name="Nature">
        <title>Giant virus diversity and host interactions through global metagenomics.</title>
        <authorList>
            <person name="Schulz F."/>
            <person name="Roux S."/>
            <person name="Paez-Espino D."/>
            <person name="Jungbluth S."/>
            <person name="Walsh D.A."/>
            <person name="Denef V.J."/>
            <person name="McMahon K.D."/>
            <person name="Konstantinidis K.T."/>
            <person name="Eloe-Fadrosh E.A."/>
            <person name="Kyrpides N.C."/>
            <person name="Woyke T."/>
        </authorList>
    </citation>
    <scope>NUCLEOTIDE SEQUENCE</scope>
    <source>
        <strain evidence="2">GVMAG-M-3300021137-6</strain>
    </source>
</reference>
<sequence>MEGGRSAWLKAVMAAKKPGMSLGDAMKAAKKTYKKSKTGGTLMEKAGPMGGRRHKKTAKVGGTAYGFTGGPYTDSQLSDGQGRFPALADATWKGPSELLGGRRRRHTKKAGRRSRKVGGDGSQLAPVGEKPADLPLAQPSVAPAAHESSGPVGAADEGAKSGPAGVGGRRRRRHSKKAGKRRH</sequence>
<accession>A0A6C0CIA4</accession>
<feature type="region of interest" description="Disordered" evidence="1">
    <location>
        <begin position="31"/>
        <end position="183"/>
    </location>
</feature>
<feature type="compositionally biased region" description="Basic residues" evidence="1">
    <location>
        <begin position="101"/>
        <end position="116"/>
    </location>
</feature>
<dbReference type="AlphaFoldDB" id="A0A6C0CIA4"/>
<evidence type="ECO:0000256" key="1">
    <source>
        <dbReference type="SAM" id="MobiDB-lite"/>
    </source>
</evidence>
<dbReference type="EMBL" id="MN739420">
    <property type="protein sequence ID" value="QHT03902.1"/>
    <property type="molecule type" value="Genomic_DNA"/>
</dbReference>